<dbReference type="OrthoDB" id="9795501at2"/>
<evidence type="ECO:0000259" key="1">
    <source>
        <dbReference type="Pfam" id="PF01370"/>
    </source>
</evidence>
<dbReference type="InterPro" id="IPR001509">
    <property type="entry name" value="Epimerase_deHydtase"/>
</dbReference>
<dbReference type="SUPFAM" id="SSF51735">
    <property type="entry name" value="NAD(P)-binding Rossmann-fold domains"/>
    <property type="match status" value="1"/>
</dbReference>
<dbReference type="InterPro" id="IPR036291">
    <property type="entry name" value="NAD(P)-bd_dom_sf"/>
</dbReference>
<reference evidence="3" key="1">
    <citation type="submission" date="2016-10" db="EMBL/GenBank/DDBJ databases">
        <authorList>
            <person name="Varghese N."/>
            <person name="Submissions S."/>
        </authorList>
    </citation>
    <scope>NUCLEOTIDE SEQUENCE [LARGE SCALE GENOMIC DNA]</scope>
    <source>
        <strain evidence="3">DSM 23422</strain>
    </source>
</reference>
<keyword evidence="3" id="KW-1185">Reference proteome</keyword>
<dbReference type="Proteomes" id="UP000199239">
    <property type="component" value="Unassembled WGS sequence"/>
</dbReference>
<dbReference type="EMBL" id="FPAJ01000011">
    <property type="protein sequence ID" value="SFT17105.1"/>
    <property type="molecule type" value="Genomic_DNA"/>
</dbReference>
<dbReference type="AlphaFoldDB" id="A0A1I6VTR0"/>
<protein>
    <submittedName>
        <fullName evidence="2">Nucleoside-diphosphate-sugar epimerase</fullName>
    </submittedName>
</protein>
<feature type="domain" description="NAD-dependent epimerase/dehydratase" evidence="1">
    <location>
        <begin position="3"/>
        <end position="218"/>
    </location>
</feature>
<organism evidence="2 3">
    <name type="scientific">Sulfitobacter marinus</name>
    <dbReference type="NCBI Taxonomy" id="394264"/>
    <lineage>
        <taxon>Bacteria</taxon>
        <taxon>Pseudomonadati</taxon>
        <taxon>Pseudomonadota</taxon>
        <taxon>Alphaproteobacteria</taxon>
        <taxon>Rhodobacterales</taxon>
        <taxon>Roseobacteraceae</taxon>
        <taxon>Sulfitobacter</taxon>
    </lineage>
</organism>
<dbReference type="Pfam" id="PF01370">
    <property type="entry name" value="Epimerase"/>
    <property type="match status" value="1"/>
</dbReference>
<evidence type="ECO:0000313" key="2">
    <source>
        <dbReference type="EMBL" id="SFT17105.1"/>
    </source>
</evidence>
<accession>A0A1I6VTR0</accession>
<sequence length="293" mass="31974">MNILIVGQGYIGSYLTLSLFNRGHSLTVCSVSFGLRQSPEISQIEGRYQDLPADVLASFDVILWLAGHSSVGQAIADPSGAVRNNCFDLLEFAQRKPGHVRLIYASTASLYSVSHNNDFNQGPDPLKESEARITSLNAYDSSKAAFDALVGPLAENTCGLRLGTVCGYSPKLREELVFNSMNIGAISNRQVRVANPNAWRSLLFLEDLSFVLDALIYSDTPLPRFINVASLDTQIGSLAHEIAAWYGAEIVNLPDTATYSFRMSTDLMTGIVGSLPIKKLSERCGDFAREMPQ</sequence>
<evidence type="ECO:0000313" key="3">
    <source>
        <dbReference type="Proteomes" id="UP000199239"/>
    </source>
</evidence>
<dbReference type="CDD" id="cd08946">
    <property type="entry name" value="SDR_e"/>
    <property type="match status" value="1"/>
</dbReference>
<name>A0A1I6VTR0_9RHOB</name>
<gene>
    <name evidence="2" type="ORF">SAMN04488040_0032</name>
</gene>
<dbReference type="Gene3D" id="3.40.50.720">
    <property type="entry name" value="NAD(P)-binding Rossmann-like Domain"/>
    <property type="match status" value="1"/>
</dbReference>
<proteinExistence type="predicted"/>
<dbReference type="RefSeq" id="WP_093917732.1">
    <property type="nucleotide sequence ID" value="NZ_FPAJ01000011.1"/>
</dbReference>
<dbReference type="STRING" id="394264.SAMN04488040_0032"/>